<dbReference type="EMBL" id="CM042031">
    <property type="protein sequence ID" value="KAI3784633.1"/>
    <property type="molecule type" value="Genomic_DNA"/>
</dbReference>
<keyword evidence="2" id="KW-1185">Reference proteome</keyword>
<gene>
    <name evidence="1" type="ORF">L1987_43735</name>
</gene>
<reference evidence="1 2" key="2">
    <citation type="journal article" date="2022" name="Mol. Ecol. Resour.">
        <title>The genomes of chicory, endive, great burdock and yacon provide insights into Asteraceae paleo-polyploidization history and plant inulin production.</title>
        <authorList>
            <person name="Fan W."/>
            <person name="Wang S."/>
            <person name="Wang H."/>
            <person name="Wang A."/>
            <person name="Jiang F."/>
            <person name="Liu H."/>
            <person name="Zhao H."/>
            <person name="Xu D."/>
            <person name="Zhang Y."/>
        </authorList>
    </citation>
    <scope>NUCLEOTIDE SEQUENCE [LARGE SCALE GENOMIC DNA]</scope>
    <source>
        <strain evidence="2">cv. Yunnan</strain>
        <tissue evidence="1">Leaves</tissue>
    </source>
</reference>
<accession>A0ACB9GN78</accession>
<proteinExistence type="predicted"/>
<sequence>MGRWCLCLLASYVMNKLWDNLCVMAKVDDEYLIFLAIILFGWVGPGCLVSDLSGVSMVAGDGDEEDGVGCGGIGVG</sequence>
<name>A0ACB9GN78_9ASTR</name>
<evidence type="ECO:0000313" key="1">
    <source>
        <dbReference type="EMBL" id="KAI3784633.1"/>
    </source>
</evidence>
<dbReference type="Proteomes" id="UP001056120">
    <property type="component" value="Linkage Group LG14"/>
</dbReference>
<organism evidence="1 2">
    <name type="scientific">Smallanthus sonchifolius</name>
    <dbReference type="NCBI Taxonomy" id="185202"/>
    <lineage>
        <taxon>Eukaryota</taxon>
        <taxon>Viridiplantae</taxon>
        <taxon>Streptophyta</taxon>
        <taxon>Embryophyta</taxon>
        <taxon>Tracheophyta</taxon>
        <taxon>Spermatophyta</taxon>
        <taxon>Magnoliopsida</taxon>
        <taxon>eudicotyledons</taxon>
        <taxon>Gunneridae</taxon>
        <taxon>Pentapetalae</taxon>
        <taxon>asterids</taxon>
        <taxon>campanulids</taxon>
        <taxon>Asterales</taxon>
        <taxon>Asteraceae</taxon>
        <taxon>Asteroideae</taxon>
        <taxon>Heliantheae alliance</taxon>
        <taxon>Millerieae</taxon>
        <taxon>Smallanthus</taxon>
    </lineage>
</organism>
<reference evidence="2" key="1">
    <citation type="journal article" date="2022" name="Mol. Ecol. Resour.">
        <title>The genomes of chicory, endive, great burdock and yacon provide insights into Asteraceae palaeo-polyploidization history and plant inulin production.</title>
        <authorList>
            <person name="Fan W."/>
            <person name="Wang S."/>
            <person name="Wang H."/>
            <person name="Wang A."/>
            <person name="Jiang F."/>
            <person name="Liu H."/>
            <person name="Zhao H."/>
            <person name="Xu D."/>
            <person name="Zhang Y."/>
        </authorList>
    </citation>
    <scope>NUCLEOTIDE SEQUENCE [LARGE SCALE GENOMIC DNA]</scope>
    <source>
        <strain evidence="2">cv. Yunnan</strain>
    </source>
</reference>
<evidence type="ECO:0000313" key="2">
    <source>
        <dbReference type="Proteomes" id="UP001056120"/>
    </source>
</evidence>
<comment type="caution">
    <text evidence="1">The sequence shown here is derived from an EMBL/GenBank/DDBJ whole genome shotgun (WGS) entry which is preliminary data.</text>
</comment>
<protein>
    <submittedName>
        <fullName evidence="1">Uncharacterized protein</fullName>
    </submittedName>
</protein>